<feature type="transmembrane region" description="Helical" evidence="1">
    <location>
        <begin position="147"/>
        <end position="169"/>
    </location>
</feature>
<keyword evidence="1" id="KW-1133">Transmembrane helix</keyword>
<feature type="transmembrane region" description="Helical" evidence="1">
    <location>
        <begin position="252"/>
        <end position="276"/>
    </location>
</feature>
<keyword evidence="1" id="KW-0812">Transmembrane</keyword>
<feature type="transmembrane region" description="Helical" evidence="1">
    <location>
        <begin position="356"/>
        <end position="374"/>
    </location>
</feature>
<dbReference type="EMBL" id="CP071696">
    <property type="protein sequence ID" value="QTX05272.1"/>
    <property type="molecule type" value="Genomic_DNA"/>
</dbReference>
<feature type="transmembrane region" description="Helical" evidence="1">
    <location>
        <begin position="288"/>
        <end position="310"/>
    </location>
</feature>
<feature type="transmembrane region" description="Helical" evidence="1">
    <location>
        <begin position="322"/>
        <end position="344"/>
    </location>
</feature>
<keyword evidence="3" id="KW-1185">Reference proteome</keyword>
<accession>A0A975IP47</accession>
<proteinExistence type="predicted"/>
<reference evidence="2" key="1">
    <citation type="submission" date="2021-03" db="EMBL/GenBank/DDBJ databases">
        <title>Agromyces archimandritus sp. nov., isolated from the cockroach Archimandrita tessellata.</title>
        <authorList>
            <person name="Guzman J."/>
            <person name="Ortuzar M."/>
            <person name="Poehlein A."/>
            <person name="Daniel R."/>
            <person name="Trujillo M."/>
            <person name="Vilcinskas A."/>
        </authorList>
    </citation>
    <scope>NUCLEOTIDE SEQUENCE</scope>
    <source>
        <strain evidence="2">G127AT</strain>
    </source>
</reference>
<feature type="transmembrane region" description="Helical" evidence="1">
    <location>
        <begin position="82"/>
        <end position="106"/>
    </location>
</feature>
<feature type="transmembrane region" description="Helical" evidence="1">
    <location>
        <begin position="118"/>
        <end position="140"/>
    </location>
</feature>
<keyword evidence="1" id="KW-0472">Membrane</keyword>
<evidence type="ECO:0000313" key="2">
    <source>
        <dbReference type="EMBL" id="QTX05272.1"/>
    </source>
</evidence>
<evidence type="ECO:0000313" key="3">
    <source>
        <dbReference type="Proteomes" id="UP000671914"/>
    </source>
</evidence>
<evidence type="ECO:0000256" key="1">
    <source>
        <dbReference type="SAM" id="Phobius"/>
    </source>
</evidence>
<dbReference type="RefSeq" id="WP_210899777.1">
    <property type="nucleotide sequence ID" value="NZ_CP071696.1"/>
</dbReference>
<dbReference type="AlphaFoldDB" id="A0A975IP47"/>
<feature type="transmembrane region" description="Helical" evidence="1">
    <location>
        <begin position="45"/>
        <end position="62"/>
    </location>
</feature>
<feature type="transmembrane region" description="Helical" evidence="1">
    <location>
        <begin position="222"/>
        <end position="240"/>
    </location>
</feature>
<dbReference type="Proteomes" id="UP000671914">
    <property type="component" value="Chromosome"/>
</dbReference>
<name>A0A975IP47_9MICO</name>
<gene>
    <name evidence="2" type="ORF">G127AT_03315</name>
</gene>
<protein>
    <recommendedName>
        <fullName evidence="4">Polysaccharide biosynthesis protein</fullName>
    </recommendedName>
</protein>
<feature type="transmembrane region" description="Helical" evidence="1">
    <location>
        <begin position="175"/>
        <end position="195"/>
    </location>
</feature>
<sequence>MNRLKTLFRSGSIVILAATVVGGLAGYLANAIVGANITAVEYSSFGVFWSALYFIIAVISGVQQEVTRATRPKQDHSSGGALARRFAVIGAVATGAIVFVSGFWWAPIVFPSSDVWAVVAPIALGCSAYFVVAVLSGTLYGLTLWPAIGAMIVVDGVLRLAAIGTVLIGGWGETALYWAVVLPFPLTPSILWWVFRSRVVGRSMLDVGAAELTWNSLRTTTAAVAIGVLVSGFPVVLALVRPSAPAEELGTVIFGINLVRAPLVTIVLSLQSYLVIRFRSEPGRSGRTAAMLIGIIIGAALVFAGVAVLVAEWLLPILWADYALSGGFIAALAGSGGMLGLLCVSGPLALAKSRHGAYSLGWVAAAAVAVIALMSPLPLVTAIVVALSAGPAIGVAIHLIGARYSH</sequence>
<evidence type="ECO:0008006" key="4">
    <source>
        <dbReference type="Google" id="ProtNLM"/>
    </source>
</evidence>
<feature type="transmembrane region" description="Helical" evidence="1">
    <location>
        <begin position="12"/>
        <end position="33"/>
    </location>
</feature>
<organism evidence="2 3">
    <name type="scientific">Agromyces archimandritae</name>
    <dbReference type="NCBI Taxonomy" id="2781962"/>
    <lineage>
        <taxon>Bacteria</taxon>
        <taxon>Bacillati</taxon>
        <taxon>Actinomycetota</taxon>
        <taxon>Actinomycetes</taxon>
        <taxon>Micrococcales</taxon>
        <taxon>Microbacteriaceae</taxon>
        <taxon>Agromyces</taxon>
    </lineage>
</organism>
<dbReference type="KEGG" id="aarc:G127AT_03315"/>
<feature type="transmembrane region" description="Helical" evidence="1">
    <location>
        <begin position="380"/>
        <end position="400"/>
    </location>
</feature>